<protein>
    <submittedName>
        <fullName evidence="2">Uncharacterized protein</fullName>
    </submittedName>
</protein>
<feature type="transmembrane region" description="Helical" evidence="1">
    <location>
        <begin position="149"/>
        <end position="168"/>
    </location>
</feature>
<feature type="transmembrane region" description="Helical" evidence="1">
    <location>
        <begin position="74"/>
        <end position="97"/>
    </location>
</feature>
<accession>A0A3P7LCM5</accession>
<feature type="transmembrane region" description="Helical" evidence="1">
    <location>
        <begin position="117"/>
        <end position="137"/>
    </location>
</feature>
<dbReference type="OrthoDB" id="10517809at2759"/>
<evidence type="ECO:0000313" key="2">
    <source>
        <dbReference type="EMBL" id="VDN11130.1"/>
    </source>
</evidence>
<keyword evidence="1" id="KW-0812">Transmembrane</keyword>
<organism evidence="2 3">
    <name type="scientific">Dibothriocephalus latus</name>
    <name type="common">Fish tapeworm</name>
    <name type="synonym">Diphyllobothrium latum</name>
    <dbReference type="NCBI Taxonomy" id="60516"/>
    <lineage>
        <taxon>Eukaryota</taxon>
        <taxon>Metazoa</taxon>
        <taxon>Spiralia</taxon>
        <taxon>Lophotrochozoa</taxon>
        <taxon>Platyhelminthes</taxon>
        <taxon>Cestoda</taxon>
        <taxon>Eucestoda</taxon>
        <taxon>Diphyllobothriidea</taxon>
        <taxon>Diphyllobothriidae</taxon>
        <taxon>Dibothriocephalus</taxon>
    </lineage>
</organism>
<keyword evidence="1" id="KW-1133">Transmembrane helix</keyword>
<gene>
    <name evidence="2" type="ORF">DILT_LOCUS6961</name>
</gene>
<dbReference type="AlphaFoldDB" id="A0A3P7LCM5"/>
<dbReference type="EMBL" id="UYRU01050773">
    <property type="protein sequence ID" value="VDN11130.1"/>
    <property type="molecule type" value="Genomic_DNA"/>
</dbReference>
<evidence type="ECO:0000256" key="1">
    <source>
        <dbReference type="SAM" id="Phobius"/>
    </source>
</evidence>
<evidence type="ECO:0000313" key="3">
    <source>
        <dbReference type="Proteomes" id="UP000281553"/>
    </source>
</evidence>
<reference evidence="2 3" key="1">
    <citation type="submission" date="2018-11" db="EMBL/GenBank/DDBJ databases">
        <authorList>
            <consortium name="Pathogen Informatics"/>
        </authorList>
    </citation>
    <scope>NUCLEOTIDE SEQUENCE [LARGE SCALE GENOMIC DNA]</scope>
</reference>
<keyword evidence="3" id="KW-1185">Reference proteome</keyword>
<proteinExistence type="predicted"/>
<dbReference type="Proteomes" id="UP000281553">
    <property type="component" value="Unassembled WGS sequence"/>
</dbReference>
<name>A0A3P7LCM5_DIBLA</name>
<sequence length="191" mass="20927">MNGAVRGSDAQAALLQASFLQSTSDDIEEIKRMLKEMQSKLQEMDVPAHGTSPPTHDLCCASERKSLRTRQLNLSAFAVSSIVCLQGIVAACLTAVLWKRGAMDHPSLPHKPYELAVTFLIIETLLAILAFCGCWSVRKKSPIMMTLTAAANSILILIQFGTLGWTFSRTPKASHSSLYVYVCNRSNGRKI</sequence>
<keyword evidence="1" id="KW-0472">Membrane</keyword>